<dbReference type="EMBL" id="AHOQ02000024">
    <property type="protein sequence ID" value="EMO46039.1"/>
    <property type="molecule type" value="Genomic_DNA"/>
</dbReference>
<name>M6UYI2_9LEPT</name>
<comment type="caution">
    <text evidence="1">The sequence shown here is derived from an EMBL/GenBank/DDBJ whole genome shotgun (WGS) entry which is preliminary data.</text>
</comment>
<evidence type="ECO:0000313" key="1">
    <source>
        <dbReference type="EMBL" id="EMO46039.1"/>
    </source>
</evidence>
<dbReference type="AlphaFoldDB" id="M6UYI2"/>
<sequence>MTVYSNTHYNFDEAKAVSSKFDANDVAAKPNEDLEAVNFFHLYNP</sequence>
<reference evidence="1 2" key="1">
    <citation type="submission" date="2013-01" db="EMBL/GenBank/DDBJ databases">
        <authorList>
            <person name="Harkins D.M."/>
            <person name="Durkin A.S."/>
            <person name="Brinkac L.M."/>
            <person name="Haft D.H."/>
            <person name="Selengut J.D."/>
            <person name="Sanka R."/>
            <person name="DePew J."/>
            <person name="Purushe J."/>
            <person name="Matthias M.A."/>
            <person name="Vinetz J.M."/>
            <person name="Sutton G.G."/>
            <person name="Nierman W.C."/>
            <person name="Fouts D.E."/>
        </authorList>
    </citation>
    <scope>NUCLEOTIDE SEQUENCE [LARGE SCALE GENOMIC DNA]</scope>
    <source>
        <strain evidence="1 2">ZUN179</strain>
    </source>
</reference>
<organism evidence="1 2">
    <name type="scientific">Leptospira santarosai str. ZUN179</name>
    <dbReference type="NCBI Taxonomy" id="1049985"/>
    <lineage>
        <taxon>Bacteria</taxon>
        <taxon>Pseudomonadati</taxon>
        <taxon>Spirochaetota</taxon>
        <taxon>Spirochaetia</taxon>
        <taxon>Leptospirales</taxon>
        <taxon>Leptospiraceae</taxon>
        <taxon>Leptospira</taxon>
    </lineage>
</organism>
<proteinExistence type="predicted"/>
<dbReference type="Proteomes" id="UP000012160">
    <property type="component" value="Unassembled WGS sequence"/>
</dbReference>
<accession>M6UYI2</accession>
<protein>
    <submittedName>
        <fullName evidence="1">Uncharacterized protein</fullName>
    </submittedName>
</protein>
<gene>
    <name evidence="1" type="ORF">LEP1GSC187_2527</name>
</gene>
<evidence type="ECO:0000313" key="2">
    <source>
        <dbReference type="Proteomes" id="UP000012160"/>
    </source>
</evidence>